<evidence type="ECO:0008006" key="3">
    <source>
        <dbReference type="Google" id="ProtNLM"/>
    </source>
</evidence>
<sequence>MPENRVYVSPDAVNAFLRSYLGFTGGSITSDAKQADASDIGLSGKTYRRIDLSSPFGKTVIMVTNGHLPYPFGREVTGYQVAHLSDTLRKAKSTGAKVLWGPERAAGGNSAILKFPGGYTCEVHD</sequence>
<reference evidence="1 2" key="1">
    <citation type="submission" date="2024-06" db="EMBL/GenBank/DDBJ databases">
        <title>The Natural Products Discovery Center: Release of the First 8490 Sequenced Strains for Exploring Actinobacteria Biosynthetic Diversity.</title>
        <authorList>
            <person name="Kalkreuter E."/>
            <person name="Kautsar S.A."/>
            <person name="Yang D."/>
            <person name="Bader C.D."/>
            <person name="Teijaro C.N."/>
            <person name="Fluegel L."/>
            <person name="Davis C.M."/>
            <person name="Simpson J.R."/>
            <person name="Lauterbach L."/>
            <person name="Steele A.D."/>
            <person name="Gui C."/>
            <person name="Meng S."/>
            <person name="Li G."/>
            <person name="Viehrig K."/>
            <person name="Ye F."/>
            <person name="Su P."/>
            <person name="Kiefer A.F."/>
            <person name="Nichols A."/>
            <person name="Cepeda A.J."/>
            <person name="Yan W."/>
            <person name="Fan B."/>
            <person name="Jiang Y."/>
            <person name="Adhikari A."/>
            <person name="Zheng C.-J."/>
            <person name="Schuster L."/>
            <person name="Cowan T.M."/>
            <person name="Smanski M.J."/>
            <person name="Chevrette M.G."/>
            <person name="De Carvalho L.P.S."/>
            <person name="Shen B."/>
        </authorList>
    </citation>
    <scope>NUCLEOTIDE SEQUENCE [LARGE SCALE GENOMIC DNA]</scope>
    <source>
        <strain evidence="1 2">NPDC005137</strain>
    </source>
</reference>
<evidence type="ECO:0000313" key="1">
    <source>
        <dbReference type="EMBL" id="MET8438195.1"/>
    </source>
</evidence>
<proteinExistence type="predicted"/>
<dbReference type="EMBL" id="JBEXIP010000053">
    <property type="protein sequence ID" value="MET8438195.1"/>
    <property type="molecule type" value="Genomic_DNA"/>
</dbReference>
<name>A0ABV2UK18_9ACTN</name>
<dbReference type="SUPFAM" id="SSF54593">
    <property type="entry name" value="Glyoxalase/Bleomycin resistance protein/Dihydroxybiphenyl dioxygenase"/>
    <property type="match status" value="1"/>
</dbReference>
<comment type="caution">
    <text evidence="1">The sequence shown here is derived from an EMBL/GenBank/DDBJ whole genome shotgun (WGS) entry which is preliminary data.</text>
</comment>
<dbReference type="RefSeq" id="WP_356503873.1">
    <property type="nucleotide sequence ID" value="NZ_JBEXIP010000053.1"/>
</dbReference>
<protein>
    <recommendedName>
        <fullName evidence="3">Glyoxalase</fullName>
    </recommendedName>
</protein>
<dbReference type="InterPro" id="IPR029068">
    <property type="entry name" value="Glyas_Bleomycin-R_OHBP_Dase"/>
</dbReference>
<dbReference type="Proteomes" id="UP001550044">
    <property type="component" value="Unassembled WGS sequence"/>
</dbReference>
<accession>A0ABV2UK18</accession>
<keyword evidence="2" id="KW-1185">Reference proteome</keyword>
<organism evidence="1 2">
    <name type="scientific">Streptomyces sp. 900116325</name>
    <dbReference type="NCBI Taxonomy" id="3154295"/>
    <lineage>
        <taxon>Bacteria</taxon>
        <taxon>Bacillati</taxon>
        <taxon>Actinomycetota</taxon>
        <taxon>Actinomycetes</taxon>
        <taxon>Kitasatosporales</taxon>
        <taxon>Streptomycetaceae</taxon>
        <taxon>Streptomyces</taxon>
    </lineage>
</organism>
<gene>
    <name evidence="1" type="ORF">ABZV61_36850</name>
</gene>
<evidence type="ECO:0000313" key="2">
    <source>
        <dbReference type="Proteomes" id="UP001550044"/>
    </source>
</evidence>